<dbReference type="AlphaFoldDB" id="A0A841TW28"/>
<evidence type="ECO:0000313" key="2">
    <source>
        <dbReference type="EMBL" id="MBB6690383.1"/>
    </source>
</evidence>
<dbReference type="RefSeq" id="WP_185134416.1">
    <property type="nucleotide sequence ID" value="NZ_BORM01000051.1"/>
</dbReference>
<dbReference type="InterPro" id="IPR052918">
    <property type="entry name" value="Motility_Chemotaxis_Reg"/>
</dbReference>
<dbReference type="Pfam" id="PF25778">
    <property type="entry name" value="DUF7948"/>
    <property type="match status" value="1"/>
</dbReference>
<accession>A0A841TW28</accession>
<dbReference type="InterPro" id="IPR011042">
    <property type="entry name" value="6-blade_b-propeller_TolB-like"/>
</dbReference>
<dbReference type="PANTHER" id="PTHR35580">
    <property type="entry name" value="CELL SURFACE GLYCOPROTEIN (S-LAYER PROTEIN)-LIKE PROTEIN"/>
    <property type="match status" value="1"/>
</dbReference>
<dbReference type="PANTHER" id="PTHR35580:SF1">
    <property type="entry name" value="PHYTASE-LIKE DOMAIN-CONTAINING PROTEIN"/>
    <property type="match status" value="1"/>
</dbReference>
<comment type="caution">
    <text evidence="2">The sequence shown here is derived from an EMBL/GenBank/DDBJ whole genome shotgun (WGS) entry which is preliminary data.</text>
</comment>
<dbReference type="Pfam" id="PF06739">
    <property type="entry name" value="SBBP"/>
    <property type="match status" value="5"/>
</dbReference>
<dbReference type="Gene3D" id="2.120.10.30">
    <property type="entry name" value="TolB, C-terminal domain"/>
    <property type="match status" value="1"/>
</dbReference>
<evidence type="ECO:0000313" key="3">
    <source>
        <dbReference type="Proteomes" id="UP000553776"/>
    </source>
</evidence>
<sequence length="770" mass="81615">MLPNHARRRAPREKRWNIPLTFVENVGQTREEIRYISGKPGCQVGFSADEVQFVLSGKRTGRQEGMALSLRFLGADPASRIEGRRPDSGQVHYLIGGDPAGWKTGLPTYREIVYREPWPGVDLVFYGNEGTIKYDVVVQPGASLDRIRFVYRGAEGLSLSREGDLLIHTARGVLTEEKPVGYQWADGRKVPVDCRFVMLEGQGPCVYGFAAGEGYRPDLELVIDPTLTYSTYLGGIDTDAGLSLAADAAGSAYVTGQTVSFDFPITPGAFQPSVSASTTAFVAKINPEGTALEYSTFLGGSSQDQGNGIAVDDFGHAYVTGQTLSPDFPTTFGALQPFIGGNQDAFVAKLSQNGSSLIYSTFLGGQGVDTGFGIAVDGIGNAYVTGATSSFDFPVSPFALQPGLAGSLENAFVAKLTPDGSALEYATYLGGGLGIDQARSIAVDFSGEAYVTGQTTSPDFPTTPGAFQIDRFGAISAFVSKLNFNGSALVYSTYLGGSGDDEARGIAVDEFGQAYVTGSTTSTDYPIAPGAFQPFYGGGFSDAFVTKLSPDGSYLVYSTYLGGGETDAGNGIAVRSGFAYVTGATGSFNFPVTPDAFQHFTEGGDAFLAQLNIDGGSLVFSTFLGGSSSDAGYGVAVDPFGSVYVTGQTFSPNFPVTPGAFQTFLRGSGDAFVAKFSLSLGTLVFKFPDRFEVRPGELVTYFIEIHNPSGATLTNVIIEDPLLGVFHFVPEIPPFAVEIFKFEFKVPFDAPTGPLRNIVRVRADQLPDPI</sequence>
<feature type="domain" description="DUF7948" evidence="1">
    <location>
        <begin position="22"/>
        <end position="226"/>
    </location>
</feature>
<dbReference type="InterPro" id="IPR057708">
    <property type="entry name" value="DUF7948"/>
</dbReference>
<protein>
    <submittedName>
        <fullName evidence="2">SBBP repeat-containing protein</fullName>
    </submittedName>
</protein>
<dbReference type="InterPro" id="IPR010620">
    <property type="entry name" value="SBBP_repeat"/>
</dbReference>
<name>A0A841TW28_9BACL</name>
<proteinExistence type="predicted"/>
<organism evidence="2 3">
    <name type="scientific">Cohnella xylanilytica</name>
    <dbReference type="NCBI Taxonomy" id="557555"/>
    <lineage>
        <taxon>Bacteria</taxon>
        <taxon>Bacillati</taxon>
        <taxon>Bacillota</taxon>
        <taxon>Bacilli</taxon>
        <taxon>Bacillales</taxon>
        <taxon>Paenibacillaceae</taxon>
        <taxon>Cohnella</taxon>
    </lineage>
</organism>
<keyword evidence="3" id="KW-1185">Reference proteome</keyword>
<reference evidence="2 3" key="1">
    <citation type="submission" date="2020-08" db="EMBL/GenBank/DDBJ databases">
        <title>Cohnella phylogeny.</title>
        <authorList>
            <person name="Dunlap C."/>
        </authorList>
    </citation>
    <scope>NUCLEOTIDE SEQUENCE [LARGE SCALE GENOMIC DNA]</scope>
    <source>
        <strain evidence="2 3">DSM 25239</strain>
    </source>
</reference>
<evidence type="ECO:0000259" key="1">
    <source>
        <dbReference type="Pfam" id="PF25778"/>
    </source>
</evidence>
<dbReference type="EMBL" id="JACJVR010000009">
    <property type="protein sequence ID" value="MBB6690383.1"/>
    <property type="molecule type" value="Genomic_DNA"/>
</dbReference>
<dbReference type="SUPFAM" id="SSF101898">
    <property type="entry name" value="NHL repeat"/>
    <property type="match status" value="1"/>
</dbReference>
<dbReference type="Proteomes" id="UP000553776">
    <property type="component" value="Unassembled WGS sequence"/>
</dbReference>
<gene>
    <name evidence="2" type="ORF">H7B90_03115</name>
</gene>